<reference evidence="3" key="2">
    <citation type="submission" date="2025-09" db="UniProtKB">
        <authorList>
            <consortium name="Ensembl"/>
        </authorList>
    </citation>
    <scope>IDENTIFICATION</scope>
</reference>
<reference evidence="3" key="1">
    <citation type="submission" date="2025-08" db="UniProtKB">
        <authorList>
            <consortium name="Ensembl"/>
        </authorList>
    </citation>
    <scope>IDENTIFICATION</scope>
</reference>
<evidence type="ECO:0000256" key="1">
    <source>
        <dbReference type="SAM" id="MobiDB-lite"/>
    </source>
</evidence>
<evidence type="ECO:0000313" key="3">
    <source>
        <dbReference type="Ensembl" id="ENSPTEP00000039459.1"/>
    </source>
</evidence>
<feature type="region of interest" description="Disordered" evidence="1">
    <location>
        <begin position="159"/>
        <end position="181"/>
    </location>
</feature>
<proteinExistence type="predicted"/>
<dbReference type="InterPro" id="IPR032394">
    <property type="entry name" value="Anoct_dimer"/>
</dbReference>
<keyword evidence="4" id="KW-1185">Reference proteome</keyword>
<name>A0A8C9IW20_9PRIM</name>
<feature type="compositionally biased region" description="Low complexity" evidence="1">
    <location>
        <begin position="92"/>
        <end position="104"/>
    </location>
</feature>
<organism evidence="3 4">
    <name type="scientific">Piliocolobus tephrosceles</name>
    <name type="common">Ugandan red Colobus</name>
    <dbReference type="NCBI Taxonomy" id="591936"/>
    <lineage>
        <taxon>Eukaryota</taxon>
        <taxon>Metazoa</taxon>
        <taxon>Chordata</taxon>
        <taxon>Craniata</taxon>
        <taxon>Vertebrata</taxon>
        <taxon>Euteleostomi</taxon>
        <taxon>Mammalia</taxon>
        <taxon>Eutheria</taxon>
        <taxon>Euarchontoglires</taxon>
        <taxon>Primates</taxon>
        <taxon>Haplorrhini</taxon>
        <taxon>Catarrhini</taxon>
        <taxon>Cercopithecidae</taxon>
        <taxon>Colobinae</taxon>
        <taxon>Piliocolobus</taxon>
    </lineage>
</organism>
<feature type="region of interest" description="Disordered" evidence="1">
    <location>
        <begin position="49"/>
        <end position="106"/>
    </location>
</feature>
<feature type="domain" description="Anoctamin dimerisation" evidence="2">
    <location>
        <begin position="109"/>
        <end position="159"/>
    </location>
</feature>
<evidence type="ECO:0000313" key="4">
    <source>
        <dbReference type="Proteomes" id="UP000694416"/>
    </source>
</evidence>
<dbReference type="Ensembl" id="ENSPTET00000053038.1">
    <property type="protein sequence ID" value="ENSPTEP00000039459.1"/>
    <property type="gene ID" value="ENSPTEG00000036488.1"/>
</dbReference>
<evidence type="ECO:0000259" key="2">
    <source>
        <dbReference type="Pfam" id="PF16178"/>
    </source>
</evidence>
<accession>A0A8C9IW20</accession>
<protein>
    <submittedName>
        <fullName evidence="3">Anoctamin 7</fullName>
    </submittedName>
</protein>
<sequence length="181" mass="19778">MRVAATAWAGLQGPPLPTLCPIVVPELYCQDQAHAERWAMTSEASSGSHCARSRMLRRRAQEEDSTVLIDVSPTEAEKRGPYGSTAHTSEPGGQQAAACRAGAGSPAKPRIDFVLVWEEDLKLDWQQNSASRDRTDTHRIWRETFLDNLRAAGLRVDQVRGGGRGQGPRPCIHSVTHDLAA</sequence>
<gene>
    <name evidence="3" type="primary">ANO7</name>
</gene>
<dbReference type="GO" id="GO:0046983">
    <property type="term" value="F:protein dimerization activity"/>
    <property type="evidence" value="ECO:0007669"/>
    <property type="project" value="InterPro"/>
</dbReference>
<dbReference type="AlphaFoldDB" id="A0A8C9IW20"/>
<dbReference type="Pfam" id="PF16178">
    <property type="entry name" value="Anoct_dimer"/>
    <property type="match status" value="1"/>
</dbReference>
<dbReference type="Proteomes" id="UP000694416">
    <property type="component" value="Unplaced"/>
</dbReference>